<protein>
    <submittedName>
        <fullName evidence="8">Response regulator transcription factor</fullName>
    </submittedName>
</protein>
<gene>
    <name evidence="8" type="ORF">EW093_11510</name>
</gene>
<evidence type="ECO:0000313" key="8">
    <source>
        <dbReference type="EMBL" id="QEN05313.1"/>
    </source>
</evidence>
<dbReference type="Gene3D" id="3.40.50.2300">
    <property type="match status" value="1"/>
</dbReference>
<evidence type="ECO:0000256" key="4">
    <source>
        <dbReference type="ARBA" id="ARBA00023163"/>
    </source>
</evidence>
<dbReference type="GO" id="GO:0006355">
    <property type="term" value="P:regulation of DNA-templated transcription"/>
    <property type="evidence" value="ECO:0007669"/>
    <property type="project" value="InterPro"/>
</dbReference>
<dbReference type="SMART" id="SM00421">
    <property type="entry name" value="HTH_LUXR"/>
    <property type="match status" value="1"/>
</dbReference>
<evidence type="ECO:0000256" key="2">
    <source>
        <dbReference type="ARBA" id="ARBA00023015"/>
    </source>
</evidence>
<dbReference type="GO" id="GO:0003677">
    <property type="term" value="F:DNA binding"/>
    <property type="evidence" value="ECO:0007669"/>
    <property type="project" value="UniProtKB-KW"/>
</dbReference>
<comment type="caution">
    <text evidence="5">Lacks conserved residue(s) required for the propagation of feature annotation.</text>
</comment>
<dbReference type="PROSITE" id="PS50043">
    <property type="entry name" value="HTH_LUXR_2"/>
    <property type="match status" value="1"/>
</dbReference>
<dbReference type="CDD" id="cd17535">
    <property type="entry name" value="REC_NarL-like"/>
    <property type="match status" value="1"/>
</dbReference>
<dbReference type="InterPro" id="IPR058245">
    <property type="entry name" value="NreC/VraR/RcsB-like_REC"/>
</dbReference>
<dbReference type="PROSITE" id="PS50110">
    <property type="entry name" value="RESPONSE_REGULATORY"/>
    <property type="match status" value="1"/>
</dbReference>
<keyword evidence="1" id="KW-0597">Phosphoprotein</keyword>
<evidence type="ECO:0000256" key="3">
    <source>
        <dbReference type="ARBA" id="ARBA00023125"/>
    </source>
</evidence>
<feature type="domain" description="HTH luxR-type" evidence="6">
    <location>
        <begin position="151"/>
        <end position="216"/>
    </location>
</feature>
<sequence>MDCIKIGFYSEHNLIQEGISTLLESIQDFHVLIKYNNMDKLIEDTDLKQIHILLLHLQVLDKTVMNVISRLSNKYPKLQLLILSAEKDEGNILNTIKAGAKGFLAKDSKRKDLLEAIYTLRSGHDYYSKSITQLLLNKYITNIKSDESCTENQGIKCLSSRELEVLKLWGNSYTNSEISEELFISVRTVESHKNHIMQKLNMKTSVDLVKFAIRNNIVDY</sequence>
<dbReference type="InterPro" id="IPR016032">
    <property type="entry name" value="Sig_transdc_resp-reg_C-effctor"/>
</dbReference>
<evidence type="ECO:0000259" key="6">
    <source>
        <dbReference type="PROSITE" id="PS50043"/>
    </source>
</evidence>
<feature type="domain" description="Response regulatory" evidence="7">
    <location>
        <begin position="5"/>
        <end position="121"/>
    </location>
</feature>
<dbReference type="RefSeq" id="WP_149568551.1">
    <property type="nucleotide sequence ID" value="NZ_CP035807.1"/>
</dbReference>
<dbReference type="Pfam" id="PF00072">
    <property type="entry name" value="Response_reg"/>
    <property type="match status" value="1"/>
</dbReference>
<dbReference type="OrthoDB" id="9780153at2"/>
<keyword evidence="3" id="KW-0238">DNA-binding</keyword>
<dbReference type="GO" id="GO:0000160">
    <property type="term" value="P:phosphorelay signal transduction system"/>
    <property type="evidence" value="ECO:0007669"/>
    <property type="project" value="InterPro"/>
</dbReference>
<reference evidence="8 9" key="2">
    <citation type="submission" date="2019-09" db="EMBL/GenBank/DDBJ databases">
        <title>Complete Genome Sequence and Methylome Analysis of free living Spirochaetas.</title>
        <authorList>
            <person name="Leshcheva N."/>
            <person name="Mikheeva N."/>
        </authorList>
    </citation>
    <scope>NUCLEOTIDE SEQUENCE [LARGE SCALE GENOMIC DNA]</scope>
    <source>
        <strain evidence="8 9">P</strain>
    </source>
</reference>
<dbReference type="Pfam" id="PF00196">
    <property type="entry name" value="GerE"/>
    <property type="match status" value="1"/>
</dbReference>
<dbReference type="PRINTS" id="PR00038">
    <property type="entry name" value="HTHLUXR"/>
</dbReference>
<dbReference type="Proteomes" id="UP000323824">
    <property type="component" value="Chromosome"/>
</dbReference>
<dbReference type="EMBL" id="CP035807">
    <property type="protein sequence ID" value="QEN05313.1"/>
    <property type="molecule type" value="Genomic_DNA"/>
</dbReference>
<dbReference type="SUPFAM" id="SSF46894">
    <property type="entry name" value="C-terminal effector domain of the bipartite response regulators"/>
    <property type="match status" value="1"/>
</dbReference>
<keyword evidence="4" id="KW-0804">Transcription</keyword>
<name>A0A5C1QB10_9SPIO</name>
<dbReference type="AlphaFoldDB" id="A0A5C1QB10"/>
<dbReference type="InterPro" id="IPR001789">
    <property type="entry name" value="Sig_transdc_resp-reg_receiver"/>
</dbReference>
<dbReference type="KEGG" id="sper:EW093_11510"/>
<evidence type="ECO:0000259" key="7">
    <source>
        <dbReference type="PROSITE" id="PS50110"/>
    </source>
</evidence>
<evidence type="ECO:0000313" key="9">
    <source>
        <dbReference type="Proteomes" id="UP000323824"/>
    </source>
</evidence>
<accession>A0A5C1QB10</accession>
<dbReference type="PANTHER" id="PTHR44688">
    <property type="entry name" value="DNA-BINDING TRANSCRIPTIONAL ACTIVATOR DEVR_DOSR"/>
    <property type="match status" value="1"/>
</dbReference>
<evidence type="ECO:0000256" key="1">
    <source>
        <dbReference type="ARBA" id="ARBA00022553"/>
    </source>
</evidence>
<keyword evidence="2" id="KW-0805">Transcription regulation</keyword>
<evidence type="ECO:0000256" key="5">
    <source>
        <dbReference type="PROSITE-ProRule" id="PRU00169"/>
    </source>
</evidence>
<reference evidence="8 9" key="1">
    <citation type="submission" date="2019-02" db="EMBL/GenBank/DDBJ databases">
        <authorList>
            <person name="Fomenkov A."/>
            <person name="Dubinina G."/>
            <person name="Grabovich M."/>
            <person name="Vincze T."/>
            <person name="Roberts R.J."/>
        </authorList>
    </citation>
    <scope>NUCLEOTIDE SEQUENCE [LARGE SCALE GENOMIC DNA]</scope>
    <source>
        <strain evidence="8 9">P</strain>
    </source>
</reference>
<keyword evidence="9" id="KW-1185">Reference proteome</keyword>
<proteinExistence type="predicted"/>
<dbReference type="InterPro" id="IPR000792">
    <property type="entry name" value="Tscrpt_reg_LuxR_C"/>
</dbReference>
<dbReference type="PANTHER" id="PTHR44688:SF16">
    <property type="entry name" value="DNA-BINDING TRANSCRIPTIONAL ACTIVATOR DEVR_DOSR"/>
    <property type="match status" value="1"/>
</dbReference>
<dbReference type="InterPro" id="IPR011006">
    <property type="entry name" value="CheY-like_superfamily"/>
</dbReference>
<dbReference type="SUPFAM" id="SSF52172">
    <property type="entry name" value="CheY-like"/>
    <property type="match status" value="1"/>
</dbReference>
<organism evidence="8 9">
    <name type="scientific">Thiospirochaeta perfilievii</name>
    <dbReference type="NCBI Taxonomy" id="252967"/>
    <lineage>
        <taxon>Bacteria</taxon>
        <taxon>Pseudomonadati</taxon>
        <taxon>Spirochaetota</taxon>
        <taxon>Spirochaetia</taxon>
        <taxon>Spirochaetales</taxon>
        <taxon>Spirochaetaceae</taxon>
        <taxon>Thiospirochaeta</taxon>
    </lineage>
</organism>
<dbReference type="CDD" id="cd06170">
    <property type="entry name" value="LuxR_C_like"/>
    <property type="match status" value="1"/>
</dbReference>